<protein>
    <submittedName>
        <fullName evidence="2">DUF1365 family protein</fullName>
    </submittedName>
</protein>
<gene>
    <name evidence="2" type="ORF">I2456_03980</name>
    <name evidence="1" type="ORF">MKUB_09540</name>
</gene>
<reference evidence="1" key="2">
    <citation type="submission" date="2020-02" db="EMBL/GenBank/DDBJ databases">
        <authorList>
            <person name="Matsumoto Y."/>
            <person name="Kinjo T."/>
            <person name="Motooka D."/>
            <person name="Nabeya D."/>
            <person name="Jung N."/>
            <person name="Uechi K."/>
            <person name="Horii T."/>
            <person name="Iida T."/>
            <person name="Fujita J."/>
            <person name="Nakamura S."/>
        </authorList>
    </citation>
    <scope>NUCLEOTIDE SEQUENCE</scope>
    <source>
        <strain evidence="1">JCM 13573</strain>
    </source>
</reference>
<dbReference type="EMBL" id="BLKU01000002">
    <property type="protein sequence ID" value="GFG63464.1"/>
    <property type="molecule type" value="Genomic_DNA"/>
</dbReference>
<dbReference type="EMBL" id="CP065047">
    <property type="protein sequence ID" value="QPI38698.1"/>
    <property type="molecule type" value="Genomic_DNA"/>
</dbReference>
<dbReference type="RefSeq" id="WP_068164502.1">
    <property type="nucleotide sequence ID" value="NZ_BLKU01000002.1"/>
</dbReference>
<dbReference type="PANTHER" id="PTHR33973">
    <property type="entry name" value="OS07G0153300 PROTEIN"/>
    <property type="match status" value="1"/>
</dbReference>
<proteinExistence type="predicted"/>
<dbReference type="PANTHER" id="PTHR33973:SF4">
    <property type="entry name" value="OS07G0153300 PROTEIN"/>
    <property type="match status" value="1"/>
</dbReference>
<dbReference type="Proteomes" id="UP000465306">
    <property type="component" value="Unassembled WGS sequence"/>
</dbReference>
<reference evidence="2" key="3">
    <citation type="submission" date="2020-11" db="EMBL/GenBank/DDBJ databases">
        <title>Intraspecies plasmid and genomic variation of Mycobacterium kubicae revealed by the complete genome sequences of two clinical isolates.</title>
        <authorList>
            <person name="Hendrix J.R."/>
            <person name="Epperson L.E."/>
            <person name="Honda J.R."/>
            <person name="Strong M."/>
        </authorList>
    </citation>
    <scope>NUCLEOTIDE SEQUENCE</scope>
    <source>
        <strain evidence="2">JCM 13573</strain>
    </source>
</reference>
<evidence type="ECO:0000313" key="4">
    <source>
        <dbReference type="Proteomes" id="UP000663583"/>
    </source>
</evidence>
<dbReference type="KEGG" id="mku:I2456_03980"/>
<name>A0AAX1JBL3_9MYCO</name>
<evidence type="ECO:0000313" key="3">
    <source>
        <dbReference type="Proteomes" id="UP000465306"/>
    </source>
</evidence>
<dbReference type="AlphaFoldDB" id="A0AAX1JBL3"/>
<evidence type="ECO:0000313" key="1">
    <source>
        <dbReference type="EMBL" id="GFG63464.1"/>
    </source>
</evidence>
<dbReference type="InterPro" id="IPR010775">
    <property type="entry name" value="DUF1365"/>
</dbReference>
<organism evidence="2 4">
    <name type="scientific">Mycobacterium kubicae</name>
    <dbReference type="NCBI Taxonomy" id="120959"/>
    <lineage>
        <taxon>Bacteria</taxon>
        <taxon>Bacillati</taxon>
        <taxon>Actinomycetota</taxon>
        <taxon>Actinomycetes</taxon>
        <taxon>Mycobacteriales</taxon>
        <taxon>Mycobacteriaceae</taxon>
        <taxon>Mycobacterium</taxon>
        <taxon>Mycobacterium simiae complex</taxon>
    </lineage>
</organism>
<dbReference type="Proteomes" id="UP000663583">
    <property type="component" value="Chromosome"/>
</dbReference>
<dbReference type="Pfam" id="PF07103">
    <property type="entry name" value="DUF1365"/>
    <property type="match status" value="1"/>
</dbReference>
<evidence type="ECO:0000313" key="2">
    <source>
        <dbReference type="EMBL" id="QPI38698.1"/>
    </source>
</evidence>
<sequence>MSTPASYRTWFSYSGQAPVQHTFEYLSYSWYVDLDRIPDLPWWLRPFLRLNGEDHFAGRWDGSLPNRVRAFVAEHGESAPEGRITALLQGPVRGCSLSLFWCHDRDGTVRHVIATVSTADGGRHACLLPPADVPVLVREGLCPPFLARGGRYLVLAPPPAQEVDVVVSLHHEDRLTFTAALRGQRRPVRGWAMAPRLWLHRAATRRLRGNR</sequence>
<reference evidence="1 3" key="1">
    <citation type="journal article" date="2019" name="Emerg. Microbes Infect.">
        <title>Comprehensive subspecies identification of 175 nontuberculous mycobacteria species based on 7547 genomic profiles.</title>
        <authorList>
            <person name="Matsumoto Y."/>
            <person name="Kinjo T."/>
            <person name="Motooka D."/>
            <person name="Nabeya D."/>
            <person name="Jung N."/>
            <person name="Uechi K."/>
            <person name="Horii T."/>
            <person name="Iida T."/>
            <person name="Fujita J."/>
            <person name="Nakamura S."/>
        </authorList>
    </citation>
    <scope>NUCLEOTIDE SEQUENCE [LARGE SCALE GENOMIC DNA]</scope>
    <source>
        <strain evidence="1 3">JCM 13573</strain>
    </source>
</reference>
<keyword evidence="3" id="KW-1185">Reference proteome</keyword>
<accession>A0AAX1JBL3</accession>